<evidence type="ECO:0000259" key="4">
    <source>
        <dbReference type="Pfam" id="PF04548"/>
    </source>
</evidence>
<dbReference type="InterPro" id="IPR045058">
    <property type="entry name" value="GIMA/IAN/Toc"/>
</dbReference>
<keyword evidence="6" id="KW-1185">Reference proteome</keyword>
<keyword evidence="2" id="KW-0547">Nucleotide-binding</keyword>
<protein>
    <submittedName>
        <fullName evidence="5">GTPase IMAP family member 5</fullName>
    </submittedName>
</protein>
<gene>
    <name evidence="5" type="ORF">H4Q32_026156</name>
</gene>
<evidence type="ECO:0000313" key="5">
    <source>
        <dbReference type="EMBL" id="KAI2644399.1"/>
    </source>
</evidence>
<dbReference type="PANTHER" id="PTHR10903">
    <property type="entry name" value="GTPASE, IMAP FAMILY MEMBER-RELATED"/>
    <property type="match status" value="1"/>
</dbReference>
<sequence>MGPIWCLSRAHHKPSRVGNAILGADAFQSESASNSKQHSKRISGAVEGRHITVIKTPHLLQPNLPHHLLIQGVRECASLAAPGPHVIALVLQNKDFKKEDKQRVKTVLNLFSKEAMKHTMVLTTDERDTWVHISVS</sequence>
<evidence type="ECO:0000256" key="1">
    <source>
        <dbReference type="ARBA" id="ARBA00008535"/>
    </source>
</evidence>
<accession>A0ABQ8L244</accession>
<comment type="caution">
    <text evidence="5">The sequence shown here is derived from an EMBL/GenBank/DDBJ whole genome shotgun (WGS) entry which is preliminary data.</text>
</comment>
<evidence type="ECO:0000256" key="3">
    <source>
        <dbReference type="ARBA" id="ARBA00023134"/>
    </source>
</evidence>
<dbReference type="InterPro" id="IPR006703">
    <property type="entry name" value="G_AIG1"/>
</dbReference>
<organism evidence="5 6">
    <name type="scientific">Labeo rohita</name>
    <name type="common">Indian major carp</name>
    <name type="synonym">Cyprinus rohita</name>
    <dbReference type="NCBI Taxonomy" id="84645"/>
    <lineage>
        <taxon>Eukaryota</taxon>
        <taxon>Metazoa</taxon>
        <taxon>Chordata</taxon>
        <taxon>Craniata</taxon>
        <taxon>Vertebrata</taxon>
        <taxon>Euteleostomi</taxon>
        <taxon>Actinopterygii</taxon>
        <taxon>Neopterygii</taxon>
        <taxon>Teleostei</taxon>
        <taxon>Ostariophysi</taxon>
        <taxon>Cypriniformes</taxon>
        <taxon>Cyprinidae</taxon>
        <taxon>Labeoninae</taxon>
        <taxon>Labeonini</taxon>
        <taxon>Labeo</taxon>
    </lineage>
</organism>
<feature type="domain" description="AIG1-type G" evidence="4">
    <location>
        <begin position="15"/>
        <end position="127"/>
    </location>
</feature>
<proteinExistence type="inferred from homology"/>
<name>A0ABQ8L244_LABRO</name>
<dbReference type="Gene3D" id="3.40.50.300">
    <property type="entry name" value="P-loop containing nucleotide triphosphate hydrolases"/>
    <property type="match status" value="1"/>
</dbReference>
<dbReference type="Pfam" id="PF04548">
    <property type="entry name" value="AIG1"/>
    <property type="match status" value="1"/>
</dbReference>
<evidence type="ECO:0000313" key="6">
    <source>
        <dbReference type="Proteomes" id="UP000830375"/>
    </source>
</evidence>
<dbReference type="PANTHER" id="PTHR10903:SF170">
    <property type="entry name" value="GTPASE IMAP FAMILY MEMBER 7"/>
    <property type="match status" value="1"/>
</dbReference>
<evidence type="ECO:0000256" key="2">
    <source>
        <dbReference type="ARBA" id="ARBA00022741"/>
    </source>
</evidence>
<dbReference type="InterPro" id="IPR027417">
    <property type="entry name" value="P-loop_NTPase"/>
</dbReference>
<keyword evidence="3" id="KW-0342">GTP-binding</keyword>
<dbReference type="Proteomes" id="UP000830375">
    <property type="component" value="Unassembled WGS sequence"/>
</dbReference>
<comment type="similarity">
    <text evidence="1">Belongs to the TRAFAC class TrmE-Era-EngA-EngB-Septin-like GTPase superfamily. AIG1/Toc34/Toc159-like paraseptin GTPase family. IAN subfamily.</text>
</comment>
<dbReference type="EMBL" id="JACTAM010002540">
    <property type="protein sequence ID" value="KAI2644399.1"/>
    <property type="molecule type" value="Genomic_DNA"/>
</dbReference>
<reference evidence="5 6" key="1">
    <citation type="submission" date="2022-01" db="EMBL/GenBank/DDBJ databases">
        <title>A high-quality chromosome-level genome assembly of rohu carp, Labeo rohita.</title>
        <authorList>
            <person name="Arick M.A. II"/>
            <person name="Hsu C.-Y."/>
            <person name="Magbanua Z."/>
            <person name="Pechanova O."/>
            <person name="Grover C."/>
            <person name="Miller E."/>
            <person name="Thrash A."/>
            <person name="Ezzel L."/>
            <person name="Alam S."/>
            <person name="Benzie J."/>
            <person name="Hamilton M."/>
            <person name="Karsi A."/>
            <person name="Lawrence M.L."/>
            <person name="Peterson D.G."/>
        </authorList>
    </citation>
    <scope>NUCLEOTIDE SEQUENCE [LARGE SCALE GENOMIC DNA]</scope>
    <source>
        <strain evidence="6">BAU-BD-2019</strain>
        <tissue evidence="5">Blood</tissue>
    </source>
</reference>